<feature type="non-terminal residue" evidence="1">
    <location>
        <position position="248"/>
    </location>
</feature>
<evidence type="ECO:0000313" key="2">
    <source>
        <dbReference type="Proteomes" id="UP001186974"/>
    </source>
</evidence>
<name>A0ACC3CY92_9PEZI</name>
<protein>
    <submittedName>
        <fullName evidence="1">Uncharacterized protein</fullName>
    </submittedName>
</protein>
<organism evidence="1 2">
    <name type="scientific">Coniosporium uncinatum</name>
    <dbReference type="NCBI Taxonomy" id="93489"/>
    <lineage>
        <taxon>Eukaryota</taxon>
        <taxon>Fungi</taxon>
        <taxon>Dikarya</taxon>
        <taxon>Ascomycota</taxon>
        <taxon>Pezizomycotina</taxon>
        <taxon>Dothideomycetes</taxon>
        <taxon>Dothideomycetes incertae sedis</taxon>
        <taxon>Coniosporium</taxon>
    </lineage>
</organism>
<dbReference type="EMBL" id="JAWDJW010009741">
    <property type="protein sequence ID" value="KAK3056487.1"/>
    <property type="molecule type" value="Genomic_DNA"/>
</dbReference>
<comment type="caution">
    <text evidence="1">The sequence shown here is derived from an EMBL/GenBank/DDBJ whole genome shotgun (WGS) entry which is preliminary data.</text>
</comment>
<gene>
    <name evidence="1" type="ORF">LTS18_011675</name>
</gene>
<evidence type="ECO:0000313" key="1">
    <source>
        <dbReference type="EMBL" id="KAK3056487.1"/>
    </source>
</evidence>
<accession>A0ACC3CY92</accession>
<keyword evidence="2" id="KW-1185">Reference proteome</keyword>
<reference evidence="1" key="1">
    <citation type="submission" date="2024-09" db="EMBL/GenBank/DDBJ databases">
        <title>Black Yeasts Isolated from many extreme environments.</title>
        <authorList>
            <person name="Coleine C."/>
            <person name="Stajich J.E."/>
            <person name="Selbmann L."/>
        </authorList>
    </citation>
    <scope>NUCLEOTIDE SEQUENCE</scope>
    <source>
        <strain evidence="1">CCFEE 5737</strain>
    </source>
</reference>
<dbReference type="Proteomes" id="UP001186974">
    <property type="component" value="Unassembled WGS sequence"/>
</dbReference>
<proteinExistence type="predicted"/>
<sequence length="248" mass="28470">MPASKPGKHIDIDFTLRRTFKKASFRPLQREVITAALEGHDVFLQAATSFGKSLCFQLPAVVDYGLTIVISPLLALMNNQIAALRKAGIIVATINSTTDREVRNAVLEDLQCGHPHIKLLYVTPEYCAMDHFRRILRVVYNQQQLSRIAVDEAHCISEWGHDFRTSFKQLSFFRRELPSVPIMCLTATATSRVRQDIISTLELDPRKLKLYTMTTVRQNLHYEVRFKSDDSDHYPNFLTWLKGVHARR</sequence>